<dbReference type="GO" id="GO:0016787">
    <property type="term" value="F:hydrolase activity"/>
    <property type="evidence" value="ECO:0007669"/>
    <property type="project" value="UniProtKB-KW"/>
</dbReference>
<feature type="non-terminal residue" evidence="9">
    <location>
        <position position="1"/>
    </location>
</feature>
<evidence type="ECO:0000313" key="9">
    <source>
        <dbReference type="EMBL" id="SVA80509.1"/>
    </source>
</evidence>
<keyword evidence="1" id="KW-0547">Nucleotide-binding</keyword>
<sequence length="398" mass="44255">MNFNELGLRSEIVRAIAGYKTPTSIQEKAIPVVLESRDLIACAQTGTGKTAAFLLPILQQLSTGRPSVGPRALVIAPTRELAAQIGDMTKRYGKHLNLRSAVVFGGVGMEPQKRKLVGKLDLLIATPGRLLDHIRRKQARLNHIRTIVLDEADRMLDMGFLPDVRRILSVLPKNRQNLFFSATMPDEIEDLIRRTSREPVMVEVARRATPVSSVTQVIHPVQTDRKKELLKAILKDRNMHRTLVFTRTKARANQLAKVLDKSGHAATAIHSNKSQNARMRALAHFRDGKFDILIATDIAARGLDVEGISHVINFELPDTPEDYIHRIGRTARAGGSGNAISLVAPQEHKKLAAIERLSKKPIKQEPVSGFLITTDASKLEPSRKLKQQPTNPSRRKFN</sequence>
<dbReference type="InterPro" id="IPR027417">
    <property type="entry name" value="P-loop_NTPase"/>
</dbReference>
<dbReference type="PANTHER" id="PTHR47959:SF13">
    <property type="entry name" value="ATP-DEPENDENT RNA HELICASE RHLE"/>
    <property type="match status" value="1"/>
</dbReference>
<protein>
    <recommendedName>
        <fullName evidence="10">RNA helicase</fullName>
    </recommendedName>
</protein>
<evidence type="ECO:0000256" key="4">
    <source>
        <dbReference type="ARBA" id="ARBA00022840"/>
    </source>
</evidence>
<dbReference type="Pfam" id="PF00270">
    <property type="entry name" value="DEAD"/>
    <property type="match status" value="1"/>
</dbReference>
<dbReference type="InterPro" id="IPR000629">
    <property type="entry name" value="RNA-helicase_DEAD-box_CS"/>
</dbReference>
<reference evidence="9" key="1">
    <citation type="submission" date="2018-05" db="EMBL/GenBank/DDBJ databases">
        <authorList>
            <person name="Lanie J.A."/>
            <person name="Ng W.-L."/>
            <person name="Kazmierczak K.M."/>
            <person name="Andrzejewski T.M."/>
            <person name="Davidsen T.M."/>
            <person name="Wayne K.J."/>
            <person name="Tettelin H."/>
            <person name="Glass J.I."/>
            <person name="Rusch D."/>
            <person name="Podicherti R."/>
            <person name="Tsui H.-C.T."/>
            <person name="Winkler M.E."/>
        </authorList>
    </citation>
    <scope>NUCLEOTIDE SEQUENCE</scope>
</reference>
<proteinExistence type="predicted"/>
<keyword evidence="3" id="KW-0347">Helicase</keyword>
<dbReference type="PANTHER" id="PTHR47959">
    <property type="entry name" value="ATP-DEPENDENT RNA HELICASE RHLE-RELATED"/>
    <property type="match status" value="1"/>
</dbReference>
<dbReference type="CDD" id="cd18787">
    <property type="entry name" value="SF2_C_DEAD"/>
    <property type="match status" value="1"/>
</dbReference>
<feature type="region of interest" description="Disordered" evidence="5">
    <location>
        <begin position="373"/>
        <end position="398"/>
    </location>
</feature>
<dbReference type="InterPro" id="IPR001650">
    <property type="entry name" value="Helicase_C-like"/>
</dbReference>
<dbReference type="SMART" id="SM00487">
    <property type="entry name" value="DEXDc"/>
    <property type="match status" value="1"/>
</dbReference>
<dbReference type="InterPro" id="IPR050079">
    <property type="entry name" value="DEAD_box_RNA_helicase"/>
</dbReference>
<dbReference type="InterPro" id="IPR014014">
    <property type="entry name" value="RNA_helicase_DEAD_Q_motif"/>
</dbReference>
<feature type="non-terminal residue" evidence="9">
    <location>
        <position position="398"/>
    </location>
</feature>
<dbReference type="InterPro" id="IPR011545">
    <property type="entry name" value="DEAD/DEAH_box_helicase_dom"/>
</dbReference>
<dbReference type="AlphaFoldDB" id="A0A381YU55"/>
<feature type="domain" description="DEAD-box RNA helicase Q" evidence="8">
    <location>
        <begin position="1"/>
        <end position="27"/>
    </location>
</feature>
<dbReference type="CDD" id="cd00268">
    <property type="entry name" value="DEADc"/>
    <property type="match status" value="1"/>
</dbReference>
<organism evidence="9">
    <name type="scientific">marine metagenome</name>
    <dbReference type="NCBI Taxonomy" id="408172"/>
    <lineage>
        <taxon>unclassified sequences</taxon>
        <taxon>metagenomes</taxon>
        <taxon>ecological metagenomes</taxon>
    </lineage>
</organism>
<accession>A0A381YU55</accession>
<evidence type="ECO:0000256" key="5">
    <source>
        <dbReference type="SAM" id="MobiDB-lite"/>
    </source>
</evidence>
<dbReference type="PROSITE" id="PS00039">
    <property type="entry name" value="DEAD_ATP_HELICASE"/>
    <property type="match status" value="1"/>
</dbReference>
<dbReference type="PROSITE" id="PS51195">
    <property type="entry name" value="Q_MOTIF"/>
    <property type="match status" value="1"/>
</dbReference>
<dbReference type="GO" id="GO:0005524">
    <property type="term" value="F:ATP binding"/>
    <property type="evidence" value="ECO:0007669"/>
    <property type="project" value="UniProtKB-KW"/>
</dbReference>
<gene>
    <name evidence="9" type="ORF">METZ01_LOCUS133363</name>
</gene>
<name>A0A381YU55_9ZZZZ</name>
<dbReference type="EMBL" id="UINC01019059">
    <property type="protein sequence ID" value="SVA80509.1"/>
    <property type="molecule type" value="Genomic_DNA"/>
</dbReference>
<dbReference type="GO" id="GO:0003724">
    <property type="term" value="F:RNA helicase activity"/>
    <property type="evidence" value="ECO:0007669"/>
    <property type="project" value="InterPro"/>
</dbReference>
<feature type="domain" description="Helicase C-terminal" evidence="7">
    <location>
        <begin position="228"/>
        <end position="373"/>
    </location>
</feature>
<evidence type="ECO:0000259" key="7">
    <source>
        <dbReference type="PROSITE" id="PS51194"/>
    </source>
</evidence>
<keyword evidence="2" id="KW-0378">Hydrolase</keyword>
<evidence type="ECO:0000259" key="8">
    <source>
        <dbReference type="PROSITE" id="PS51195"/>
    </source>
</evidence>
<evidence type="ECO:0000256" key="3">
    <source>
        <dbReference type="ARBA" id="ARBA00022806"/>
    </source>
</evidence>
<dbReference type="GO" id="GO:0005829">
    <property type="term" value="C:cytosol"/>
    <property type="evidence" value="ECO:0007669"/>
    <property type="project" value="TreeGrafter"/>
</dbReference>
<evidence type="ECO:0000256" key="2">
    <source>
        <dbReference type="ARBA" id="ARBA00022801"/>
    </source>
</evidence>
<dbReference type="PROSITE" id="PS51192">
    <property type="entry name" value="HELICASE_ATP_BIND_1"/>
    <property type="match status" value="1"/>
</dbReference>
<feature type="domain" description="Helicase ATP-binding" evidence="6">
    <location>
        <begin position="30"/>
        <end position="202"/>
    </location>
</feature>
<dbReference type="Gene3D" id="3.40.50.300">
    <property type="entry name" value="P-loop containing nucleotide triphosphate hydrolases"/>
    <property type="match status" value="2"/>
</dbReference>
<keyword evidence="4" id="KW-0067">ATP-binding</keyword>
<evidence type="ECO:0008006" key="10">
    <source>
        <dbReference type="Google" id="ProtNLM"/>
    </source>
</evidence>
<dbReference type="InterPro" id="IPR044742">
    <property type="entry name" value="DEAD/DEAH_RhlB"/>
</dbReference>
<dbReference type="SUPFAM" id="SSF52540">
    <property type="entry name" value="P-loop containing nucleoside triphosphate hydrolases"/>
    <property type="match status" value="1"/>
</dbReference>
<evidence type="ECO:0000259" key="6">
    <source>
        <dbReference type="PROSITE" id="PS51192"/>
    </source>
</evidence>
<dbReference type="SMART" id="SM00490">
    <property type="entry name" value="HELICc"/>
    <property type="match status" value="1"/>
</dbReference>
<evidence type="ECO:0000256" key="1">
    <source>
        <dbReference type="ARBA" id="ARBA00022741"/>
    </source>
</evidence>
<dbReference type="GO" id="GO:0003676">
    <property type="term" value="F:nucleic acid binding"/>
    <property type="evidence" value="ECO:0007669"/>
    <property type="project" value="InterPro"/>
</dbReference>
<dbReference type="PROSITE" id="PS51194">
    <property type="entry name" value="HELICASE_CTER"/>
    <property type="match status" value="1"/>
</dbReference>
<dbReference type="InterPro" id="IPR014001">
    <property type="entry name" value="Helicase_ATP-bd"/>
</dbReference>
<dbReference type="Pfam" id="PF00271">
    <property type="entry name" value="Helicase_C"/>
    <property type="match status" value="1"/>
</dbReference>